<dbReference type="GO" id="GO:0015038">
    <property type="term" value="F:glutathione disulfide oxidoreductase activity"/>
    <property type="evidence" value="ECO:0007669"/>
    <property type="project" value="UniProtKB-UniRule"/>
</dbReference>
<keyword evidence="4" id="KW-1015">Disulfide bond</keyword>
<organism evidence="8 9">
    <name type="scientific">Xanthomonas sacchari</name>
    <dbReference type="NCBI Taxonomy" id="56458"/>
    <lineage>
        <taxon>Bacteria</taxon>
        <taxon>Pseudomonadati</taxon>
        <taxon>Pseudomonadota</taxon>
        <taxon>Gammaproteobacteria</taxon>
        <taxon>Lysobacterales</taxon>
        <taxon>Lysobacteraceae</taxon>
        <taxon>Xanthomonas</taxon>
    </lineage>
</organism>
<dbReference type="GO" id="GO:0045454">
    <property type="term" value="P:cell redox homeostasis"/>
    <property type="evidence" value="ECO:0007669"/>
    <property type="project" value="InterPro"/>
</dbReference>
<dbReference type="PANTHER" id="PTHR45694">
    <property type="entry name" value="GLUTAREDOXIN 2"/>
    <property type="match status" value="1"/>
</dbReference>
<protein>
    <recommendedName>
        <fullName evidence="6">Glutaredoxin</fullName>
    </recommendedName>
</protein>
<evidence type="ECO:0000256" key="3">
    <source>
        <dbReference type="ARBA" id="ARBA00022982"/>
    </source>
</evidence>
<comment type="function">
    <text evidence="6">Has a glutathione-disulfide oxidoreductase activity in the presence of NADPH and glutathione reductase. Reduces low molecular weight disulfides and proteins.</text>
</comment>
<dbReference type="InterPro" id="IPR036249">
    <property type="entry name" value="Thioredoxin-like_sf"/>
</dbReference>
<dbReference type="GeneID" id="93880371"/>
<dbReference type="OrthoDB" id="9814618at2"/>
<comment type="caution">
    <text evidence="8">The sequence shown here is derived from an EMBL/GenBank/DDBJ whole genome shotgun (WGS) entry which is preliminary data.</text>
</comment>
<feature type="domain" description="Glutaredoxin" evidence="7">
    <location>
        <begin position="16"/>
        <end position="75"/>
    </location>
</feature>
<keyword evidence="5 6" id="KW-0676">Redox-active center</keyword>
<keyword evidence="6" id="KW-0963">Cytoplasm</keyword>
<dbReference type="RefSeq" id="WP_010341116.1">
    <property type="nucleotide sequence ID" value="NZ_CP132343.1"/>
</dbReference>
<dbReference type="Pfam" id="PF00462">
    <property type="entry name" value="Glutaredoxin"/>
    <property type="match status" value="1"/>
</dbReference>
<dbReference type="EMBL" id="MDEK01000009">
    <property type="protein sequence ID" value="PPU82302.1"/>
    <property type="molecule type" value="Genomic_DNA"/>
</dbReference>
<dbReference type="InterPro" id="IPR014025">
    <property type="entry name" value="Glutaredoxin_subgr"/>
</dbReference>
<dbReference type="InterPro" id="IPR011767">
    <property type="entry name" value="GLR_AS"/>
</dbReference>
<evidence type="ECO:0000313" key="8">
    <source>
        <dbReference type="EMBL" id="PPU82302.1"/>
    </source>
</evidence>
<dbReference type="GO" id="GO:0005737">
    <property type="term" value="C:cytoplasm"/>
    <property type="evidence" value="ECO:0007669"/>
    <property type="project" value="TreeGrafter"/>
</dbReference>
<dbReference type="Gene3D" id="3.40.30.10">
    <property type="entry name" value="Glutaredoxin"/>
    <property type="match status" value="1"/>
</dbReference>
<sequence length="103" mass="11136">MDNPTADTGHAGGPPITLYSTAICPYCVAAKNFLKSKGRTWNEVRIDLDPAEREKMVALARRTSVPQIFVGDVHVGGYDDMMALHRAGKLEPLLDGKAPEAQA</sequence>
<dbReference type="Proteomes" id="UP000247346">
    <property type="component" value="Unassembled WGS sequence"/>
</dbReference>
<dbReference type="GO" id="GO:0034599">
    <property type="term" value="P:cellular response to oxidative stress"/>
    <property type="evidence" value="ECO:0007669"/>
    <property type="project" value="TreeGrafter"/>
</dbReference>
<keyword evidence="3 6" id="KW-0249">Electron transport</keyword>
<name>A0A2P5Z3J2_9XANT</name>
<dbReference type="PANTHER" id="PTHR45694:SF18">
    <property type="entry name" value="GLUTAREDOXIN-1-RELATED"/>
    <property type="match status" value="1"/>
</dbReference>
<dbReference type="PROSITE" id="PS51354">
    <property type="entry name" value="GLUTAREDOXIN_2"/>
    <property type="match status" value="1"/>
</dbReference>
<evidence type="ECO:0000256" key="2">
    <source>
        <dbReference type="ARBA" id="ARBA00022448"/>
    </source>
</evidence>
<evidence type="ECO:0000313" key="9">
    <source>
        <dbReference type="Proteomes" id="UP000247346"/>
    </source>
</evidence>
<accession>A0A2P5Z3J2</accession>
<comment type="similarity">
    <text evidence="1 6">Belongs to the glutaredoxin family.</text>
</comment>
<evidence type="ECO:0000256" key="6">
    <source>
        <dbReference type="RuleBase" id="RU364065"/>
    </source>
</evidence>
<evidence type="ECO:0000259" key="7">
    <source>
        <dbReference type="Pfam" id="PF00462"/>
    </source>
</evidence>
<proteinExistence type="inferred from homology"/>
<dbReference type="NCBIfam" id="TIGR02181">
    <property type="entry name" value="GRX_bact"/>
    <property type="match status" value="1"/>
</dbReference>
<dbReference type="InterPro" id="IPR002109">
    <property type="entry name" value="Glutaredoxin"/>
</dbReference>
<reference evidence="8 9" key="1">
    <citation type="submission" date="2016-08" db="EMBL/GenBank/DDBJ databases">
        <authorList>
            <person name="Seilhamer J.J."/>
        </authorList>
    </citation>
    <scope>NUCLEOTIDE SEQUENCE [LARGE SCALE GENOMIC DNA]</scope>
    <source>
        <strain evidence="8 9">CFBP4641</strain>
    </source>
</reference>
<dbReference type="PRINTS" id="PR00160">
    <property type="entry name" value="GLUTAREDOXIN"/>
</dbReference>
<dbReference type="InterPro" id="IPR011900">
    <property type="entry name" value="GRX_bact"/>
</dbReference>
<gene>
    <name evidence="8" type="primary">grxC</name>
    <name evidence="8" type="ORF">XsacCFBP4641_11400</name>
</gene>
<dbReference type="SUPFAM" id="SSF52833">
    <property type="entry name" value="Thioredoxin-like"/>
    <property type="match status" value="1"/>
</dbReference>
<evidence type="ECO:0000256" key="5">
    <source>
        <dbReference type="ARBA" id="ARBA00023284"/>
    </source>
</evidence>
<evidence type="ECO:0000256" key="1">
    <source>
        <dbReference type="ARBA" id="ARBA00007787"/>
    </source>
</evidence>
<evidence type="ECO:0000256" key="4">
    <source>
        <dbReference type="ARBA" id="ARBA00023157"/>
    </source>
</evidence>
<dbReference type="PROSITE" id="PS00195">
    <property type="entry name" value="GLUTAREDOXIN_1"/>
    <property type="match status" value="1"/>
</dbReference>
<dbReference type="CDD" id="cd03418">
    <property type="entry name" value="GRX_GRXb_1_3_like"/>
    <property type="match status" value="1"/>
</dbReference>
<dbReference type="AlphaFoldDB" id="A0A2P5Z3J2"/>
<keyword evidence="2 6" id="KW-0813">Transport</keyword>